<keyword evidence="2" id="KW-0812">Transmembrane</keyword>
<keyword evidence="2" id="KW-0472">Membrane</keyword>
<name>A0ABV9A7H7_9ACTN</name>
<feature type="compositionally biased region" description="Basic and acidic residues" evidence="1">
    <location>
        <begin position="217"/>
        <end position="229"/>
    </location>
</feature>
<dbReference type="RefSeq" id="WP_386448596.1">
    <property type="nucleotide sequence ID" value="NZ_JBHSFH010000007.1"/>
</dbReference>
<proteinExistence type="predicted"/>
<organism evidence="3 4">
    <name type="scientific">Streptomyces ovatisporus</name>
    <dbReference type="NCBI Taxonomy" id="1128682"/>
    <lineage>
        <taxon>Bacteria</taxon>
        <taxon>Bacillati</taxon>
        <taxon>Actinomycetota</taxon>
        <taxon>Actinomycetes</taxon>
        <taxon>Kitasatosporales</taxon>
        <taxon>Streptomycetaceae</taxon>
        <taxon>Streptomyces</taxon>
    </lineage>
</organism>
<evidence type="ECO:0008006" key="5">
    <source>
        <dbReference type="Google" id="ProtNLM"/>
    </source>
</evidence>
<evidence type="ECO:0000313" key="4">
    <source>
        <dbReference type="Proteomes" id="UP001595997"/>
    </source>
</evidence>
<keyword evidence="4" id="KW-1185">Reference proteome</keyword>
<keyword evidence="2" id="KW-1133">Transmembrane helix</keyword>
<feature type="compositionally biased region" description="Low complexity" evidence="1">
    <location>
        <begin position="106"/>
        <end position="119"/>
    </location>
</feature>
<dbReference type="EMBL" id="JBHSFH010000007">
    <property type="protein sequence ID" value="MFC4495574.1"/>
    <property type="molecule type" value="Genomic_DNA"/>
</dbReference>
<sequence>MTSTPFTSDVHSTDGHPEVAEISALTEDLLSPERATAVHAHLSACELCADVRTSLEEIRSTLGTLPGPVRMPEDIAGRIDAALAAEALLDASPSGASRVSRETDAGSRSSSRPGAAVSRETSLARKGPTTHPAGHPGGASRPGRHRPTRRSRRWRSAVLAGAGAVVALGIGGLVLQSLDSPAPPTAADGAEHGKENAADGALEKQVHTLLAQQQSAEKSRGSKTPDLKSKQSPGDTPLAGPETSVPSCIREGLERAETPLAVDESASHNGDRGYLVVLPHQGDSQRVDAYLVEAACVSGEKPGPAEVLTKRTYQRR</sequence>
<feature type="compositionally biased region" description="Low complexity" evidence="1">
    <location>
        <begin position="127"/>
        <end position="141"/>
    </location>
</feature>
<feature type="region of interest" description="Disordered" evidence="1">
    <location>
        <begin position="209"/>
        <end position="254"/>
    </location>
</feature>
<accession>A0ABV9A7H7</accession>
<evidence type="ECO:0000313" key="3">
    <source>
        <dbReference type="EMBL" id="MFC4495574.1"/>
    </source>
</evidence>
<gene>
    <name evidence="3" type="ORF">ACFPA8_15695</name>
</gene>
<feature type="compositionally biased region" description="Basic residues" evidence="1">
    <location>
        <begin position="142"/>
        <end position="154"/>
    </location>
</feature>
<feature type="transmembrane region" description="Helical" evidence="2">
    <location>
        <begin position="154"/>
        <end position="175"/>
    </location>
</feature>
<feature type="region of interest" description="Disordered" evidence="1">
    <location>
        <begin position="91"/>
        <end position="154"/>
    </location>
</feature>
<dbReference type="Proteomes" id="UP001595997">
    <property type="component" value="Unassembled WGS sequence"/>
</dbReference>
<evidence type="ECO:0000256" key="1">
    <source>
        <dbReference type="SAM" id="MobiDB-lite"/>
    </source>
</evidence>
<comment type="caution">
    <text evidence="3">The sequence shown here is derived from an EMBL/GenBank/DDBJ whole genome shotgun (WGS) entry which is preliminary data.</text>
</comment>
<protein>
    <recommendedName>
        <fullName evidence="5">Zinc-finger domain-containing protein</fullName>
    </recommendedName>
</protein>
<reference evidence="4" key="1">
    <citation type="journal article" date="2019" name="Int. J. Syst. Evol. Microbiol.">
        <title>The Global Catalogue of Microorganisms (GCM) 10K type strain sequencing project: providing services to taxonomists for standard genome sequencing and annotation.</title>
        <authorList>
            <consortium name="The Broad Institute Genomics Platform"/>
            <consortium name="The Broad Institute Genome Sequencing Center for Infectious Disease"/>
            <person name="Wu L."/>
            <person name="Ma J."/>
        </authorList>
    </citation>
    <scope>NUCLEOTIDE SEQUENCE [LARGE SCALE GENOMIC DNA]</scope>
    <source>
        <strain evidence="4">CGMCC 4.7357</strain>
    </source>
</reference>
<evidence type="ECO:0000256" key="2">
    <source>
        <dbReference type="SAM" id="Phobius"/>
    </source>
</evidence>